<evidence type="ECO:0008006" key="4">
    <source>
        <dbReference type="Google" id="ProtNLM"/>
    </source>
</evidence>
<keyword evidence="1" id="KW-0472">Membrane</keyword>
<feature type="transmembrane region" description="Helical" evidence="1">
    <location>
        <begin position="173"/>
        <end position="192"/>
    </location>
</feature>
<proteinExistence type="predicted"/>
<evidence type="ECO:0000256" key="1">
    <source>
        <dbReference type="SAM" id="Phobius"/>
    </source>
</evidence>
<evidence type="ECO:0000313" key="3">
    <source>
        <dbReference type="Proteomes" id="UP000005316"/>
    </source>
</evidence>
<feature type="transmembrane region" description="Helical" evidence="1">
    <location>
        <begin position="83"/>
        <end position="106"/>
    </location>
</feature>
<protein>
    <recommendedName>
        <fullName evidence="4">DUF3169 family protein</fullName>
    </recommendedName>
</protein>
<feature type="transmembrane region" description="Helical" evidence="1">
    <location>
        <begin position="59"/>
        <end position="77"/>
    </location>
</feature>
<dbReference type="EMBL" id="AFPZ01000074">
    <property type="protein sequence ID" value="EGQ24189.1"/>
    <property type="molecule type" value="Genomic_DNA"/>
</dbReference>
<gene>
    <name evidence="2" type="ORF">HMPREF9372_2488</name>
</gene>
<comment type="caution">
    <text evidence="2">The sequence shown here is derived from an EMBL/GenBank/DDBJ whole genome shotgun (WGS) entry which is preliminary data.</text>
</comment>
<dbReference type="HOGENOM" id="CLU_1222775_0_0_9"/>
<feature type="transmembrane region" description="Helical" evidence="1">
    <location>
        <begin position="6"/>
        <end position="28"/>
    </location>
</feature>
<accession>F9DUK7</accession>
<dbReference type="Proteomes" id="UP000005316">
    <property type="component" value="Unassembled WGS sequence"/>
</dbReference>
<keyword evidence="1" id="KW-0812">Transmembrane</keyword>
<sequence>MESIGLEMTVVLGGVSFFLGLLCIMNIWQIKKKATASLTGEEEDLRDEWQYKKYSDATLAGNSSLIFAISTLGIALVTKQSLALIIGALLLVITTLICNTAGLSVIKFVYPDRNLPEASDKNYAKKLLAATDEGERHVMLEGLYSAYNSTNILLIGAMGLFIIYSVGSGNSQLFAILVIAIVLVTVNTQYMFKVRSK</sequence>
<feature type="transmembrane region" description="Helical" evidence="1">
    <location>
        <begin position="146"/>
        <end position="167"/>
    </location>
</feature>
<keyword evidence="1" id="KW-1133">Transmembrane helix</keyword>
<dbReference type="InterPro" id="IPR021509">
    <property type="entry name" value="DUF3169"/>
</dbReference>
<evidence type="ECO:0000313" key="2">
    <source>
        <dbReference type="EMBL" id="EGQ24189.1"/>
    </source>
</evidence>
<dbReference type="STRING" id="759851.SAMN04244570_0096"/>
<name>F9DUK7_9BACL</name>
<organism evidence="2 3">
    <name type="scientific">Sporosarcina newyorkensis 2681</name>
    <dbReference type="NCBI Taxonomy" id="1027292"/>
    <lineage>
        <taxon>Bacteria</taxon>
        <taxon>Bacillati</taxon>
        <taxon>Bacillota</taxon>
        <taxon>Bacilli</taxon>
        <taxon>Bacillales</taxon>
        <taxon>Caryophanaceae</taxon>
        <taxon>Sporosarcina</taxon>
    </lineage>
</organism>
<reference evidence="2 3" key="1">
    <citation type="submission" date="2011-04" db="EMBL/GenBank/DDBJ databases">
        <authorList>
            <person name="Muzny D."/>
            <person name="Qin X."/>
            <person name="Deng J."/>
            <person name="Jiang H."/>
            <person name="Liu Y."/>
            <person name="Qu J."/>
            <person name="Song X.-Z."/>
            <person name="Zhang L."/>
            <person name="Thornton R."/>
            <person name="Coyle M."/>
            <person name="Francisco L."/>
            <person name="Jackson L."/>
            <person name="Javaid M."/>
            <person name="Korchina V."/>
            <person name="Kovar C."/>
            <person name="Mata R."/>
            <person name="Mathew T."/>
            <person name="Ngo R."/>
            <person name="Nguyen L."/>
            <person name="Nguyen N."/>
            <person name="Okwuonu G."/>
            <person name="Ongeri F."/>
            <person name="Pham C."/>
            <person name="Simmons D."/>
            <person name="Wilczek-Boney K."/>
            <person name="Hale W."/>
            <person name="Jakkamsetti A."/>
            <person name="Pham P."/>
            <person name="Ruth R."/>
            <person name="San Lucas F."/>
            <person name="Warren J."/>
            <person name="Zhang J."/>
            <person name="Zhao Z."/>
            <person name="Zhou C."/>
            <person name="Zhu D."/>
            <person name="Lee S."/>
            <person name="Bess C."/>
            <person name="Blankenburg K."/>
            <person name="Forbes L."/>
            <person name="Fu Q."/>
            <person name="Gubbala S."/>
            <person name="Hirani K."/>
            <person name="Jayaseelan J.C."/>
            <person name="Lara F."/>
            <person name="Munidasa M."/>
            <person name="Palculict T."/>
            <person name="Patil S."/>
            <person name="Pu L.-L."/>
            <person name="Saada N."/>
            <person name="Tang L."/>
            <person name="Weissenberger G."/>
            <person name="Zhu Y."/>
            <person name="Hemphill L."/>
            <person name="Shang Y."/>
            <person name="Youmans B."/>
            <person name="Ayvaz T."/>
            <person name="Ross M."/>
            <person name="Santibanez J."/>
            <person name="Aqrawi P."/>
            <person name="Gross S."/>
            <person name="Joshi V."/>
            <person name="Fowler G."/>
            <person name="Nazareth L."/>
            <person name="Reid J."/>
            <person name="Worley K."/>
            <person name="Petrosino J."/>
            <person name="Highlander S."/>
            <person name="Gibbs R."/>
        </authorList>
    </citation>
    <scope>NUCLEOTIDE SEQUENCE [LARGE SCALE GENOMIC DNA]</scope>
    <source>
        <strain evidence="2 3">2681</strain>
    </source>
</reference>
<dbReference type="eggNOG" id="ENOG503219D">
    <property type="taxonomic scope" value="Bacteria"/>
</dbReference>
<dbReference type="OrthoDB" id="2199273at2"/>
<dbReference type="AlphaFoldDB" id="F9DUK7"/>
<dbReference type="Pfam" id="PF11368">
    <property type="entry name" value="DUF3169"/>
    <property type="match status" value="1"/>
</dbReference>